<dbReference type="SUPFAM" id="SSF55856">
    <property type="entry name" value="Cytochrome b5-like heme/steroid binding domain"/>
    <property type="match status" value="1"/>
</dbReference>
<comment type="caution">
    <text evidence="7">The sequence shown here is derived from an EMBL/GenBank/DDBJ whole genome shotgun (WGS) entry which is preliminary data.</text>
</comment>
<dbReference type="PROSITE" id="PS50255">
    <property type="entry name" value="CYTOCHROME_B5_2"/>
    <property type="match status" value="1"/>
</dbReference>
<evidence type="ECO:0000256" key="5">
    <source>
        <dbReference type="RuleBase" id="RU362121"/>
    </source>
</evidence>
<dbReference type="PANTHER" id="PTHR19359">
    <property type="entry name" value="CYTOCHROME B5"/>
    <property type="match status" value="1"/>
</dbReference>
<keyword evidence="2 5" id="KW-0479">Metal-binding</keyword>
<evidence type="ECO:0000256" key="3">
    <source>
        <dbReference type="ARBA" id="ARBA00023004"/>
    </source>
</evidence>
<dbReference type="InterPro" id="IPR050668">
    <property type="entry name" value="Cytochrome_b5"/>
</dbReference>
<protein>
    <recommendedName>
        <fullName evidence="6">Cytochrome b5 heme-binding domain-containing protein</fullName>
    </recommendedName>
</protein>
<feature type="domain" description="Cytochrome b5 heme-binding" evidence="6">
    <location>
        <begin position="102"/>
        <end position="180"/>
    </location>
</feature>
<evidence type="ECO:0000259" key="6">
    <source>
        <dbReference type="PROSITE" id="PS50255"/>
    </source>
</evidence>
<proteinExistence type="inferred from homology"/>
<dbReference type="PROSITE" id="PS00191">
    <property type="entry name" value="CYTOCHROME_B5_1"/>
    <property type="match status" value="1"/>
</dbReference>
<dbReference type="Pfam" id="PF00173">
    <property type="entry name" value="Cyt-b5"/>
    <property type="match status" value="1"/>
</dbReference>
<organism evidence="7 8">
    <name type="scientific">Xenotaenia resolanae</name>
    <dbReference type="NCBI Taxonomy" id="208358"/>
    <lineage>
        <taxon>Eukaryota</taxon>
        <taxon>Metazoa</taxon>
        <taxon>Chordata</taxon>
        <taxon>Craniata</taxon>
        <taxon>Vertebrata</taxon>
        <taxon>Euteleostomi</taxon>
        <taxon>Actinopterygii</taxon>
        <taxon>Neopterygii</taxon>
        <taxon>Teleostei</taxon>
        <taxon>Neoteleostei</taxon>
        <taxon>Acanthomorphata</taxon>
        <taxon>Ovalentaria</taxon>
        <taxon>Atherinomorphae</taxon>
        <taxon>Cyprinodontiformes</taxon>
        <taxon>Goodeidae</taxon>
        <taxon>Xenotaenia</taxon>
    </lineage>
</organism>
<keyword evidence="1 5" id="KW-0349">Heme</keyword>
<dbReference type="InterPro" id="IPR001199">
    <property type="entry name" value="Cyt_B5-like_heme/steroid-bd"/>
</dbReference>
<dbReference type="InterPro" id="IPR036400">
    <property type="entry name" value="Cyt_B5-like_heme/steroid_sf"/>
</dbReference>
<dbReference type="Gene3D" id="3.10.120.10">
    <property type="entry name" value="Cytochrome b5-like heme/steroid binding domain"/>
    <property type="match status" value="1"/>
</dbReference>
<comment type="similarity">
    <text evidence="4 5">Belongs to the cytochrome b5 family.</text>
</comment>
<keyword evidence="3 5" id="KW-0408">Iron</keyword>
<dbReference type="Proteomes" id="UP001444071">
    <property type="component" value="Unassembled WGS sequence"/>
</dbReference>
<evidence type="ECO:0000256" key="1">
    <source>
        <dbReference type="ARBA" id="ARBA00022617"/>
    </source>
</evidence>
<evidence type="ECO:0000313" key="8">
    <source>
        <dbReference type="Proteomes" id="UP001444071"/>
    </source>
</evidence>
<evidence type="ECO:0000256" key="2">
    <source>
        <dbReference type="ARBA" id="ARBA00022723"/>
    </source>
</evidence>
<keyword evidence="8" id="KW-1185">Reference proteome</keyword>
<dbReference type="SMART" id="SM01117">
    <property type="entry name" value="Cyt-b5"/>
    <property type="match status" value="1"/>
</dbReference>
<evidence type="ECO:0000256" key="4">
    <source>
        <dbReference type="ARBA" id="ARBA00038168"/>
    </source>
</evidence>
<accession>A0ABV0W9E1</accession>
<dbReference type="InterPro" id="IPR018506">
    <property type="entry name" value="Cyt_B5_heme-BS"/>
</dbReference>
<gene>
    <name evidence="7" type="ORF">XENORESO_017232</name>
</gene>
<sequence length="186" mass="20534">MFSQDISAMLLLRRCHSLTRLGPVGTQRYRAAPSLASCAVRLCSSRRDDQRSYQHANNGASWKHIVAGLLTGTGVVLTYGLHHQEVERADAGLSTTAESSCLPVFSHDEVTKHRSLEDGVWVTFKGGVYDITEFVAMHPGGNKILLAAGGALEPFWALYAVHDQNHVLEILSQYKVRHLCGFFKIN</sequence>
<reference evidence="7 8" key="1">
    <citation type="submission" date="2021-06" db="EMBL/GenBank/DDBJ databases">
        <authorList>
            <person name="Palmer J.M."/>
        </authorList>
    </citation>
    <scope>NUCLEOTIDE SEQUENCE [LARGE SCALE GENOMIC DNA]</scope>
    <source>
        <strain evidence="7 8">XR_2019</strain>
        <tissue evidence="7">Muscle</tissue>
    </source>
</reference>
<evidence type="ECO:0000313" key="7">
    <source>
        <dbReference type="EMBL" id="MEQ2266055.1"/>
    </source>
</evidence>
<name>A0ABV0W9E1_9TELE</name>
<dbReference type="EMBL" id="JAHRIM010035877">
    <property type="protein sequence ID" value="MEQ2266055.1"/>
    <property type="molecule type" value="Genomic_DNA"/>
</dbReference>